<dbReference type="PANTHER" id="PTHR12125">
    <property type="entry name" value="F-BOX ONLY PROTEIN 6-LIKE PROTEIN"/>
    <property type="match status" value="1"/>
</dbReference>
<dbReference type="FunFam" id="2.60.120.260:FF:000012">
    <property type="entry name" value="F-box only protein 2"/>
    <property type="match status" value="1"/>
</dbReference>
<protein>
    <submittedName>
        <fullName evidence="2">Zgc:153722</fullName>
    </submittedName>
</protein>
<proteinExistence type="predicted"/>
<dbReference type="GO" id="GO:0005737">
    <property type="term" value="C:cytoplasm"/>
    <property type="evidence" value="ECO:0007669"/>
    <property type="project" value="TreeGrafter"/>
</dbReference>
<keyword evidence="3" id="KW-1185">Reference proteome</keyword>
<organism evidence="2 3">
    <name type="scientific">Cyprinus carpio</name>
    <name type="common">Common carp</name>
    <dbReference type="NCBI Taxonomy" id="7962"/>
    <lineage>
        <taxon>Eukaryota</taxon>
        <taxon>Metazoa</taxon>
        <taxon>Chordata</taxon>
        <taxon>Craniata</taxon>
        <taxon>Vertebrata</taxon>
        <taxon>Euteleostomi</taxon>
        <taxon>Actinopterygii</taxon>
        <taxon>Neopterygii</taxon>
        <taxon>Teleostei</taxon>
        <taxon>Ostariophysi</taxon>
        <taxon>Cypriniformes</taxon>
        <taxon>Cyprinidae</taxon>
        <taxon>Cyprininae</taxon>
        <taxon>Cyprinus</taxon>
    </lineage>
</organism>
<reference evidence="2" key="2">
    <citation type="submission" date="2025-09" db="UniProtKB">
        <authorList>
            <consortium name="Ensembl"/>
        </authorList>
    </citation>
    <scope>IDENTIFICATION</scope>
</reference>
<dbReference type="GO" id="GO:0006516">
    <property type="term" value="P:glycoprotein catabolic process"/>
    <property type="evidence" value="ECO:0007669"/>
    <property type="project" value="TreeGrafter"/>
</dbReference>
<dbReference type="Pfam" id="PF04300">
    <property type="entry name" value="FBA"/>
    <property type="match status" value="1"/>
</dbReference>
<dbReference type="GO" id="GO:0036503">
    <property type="term" value="P:ERAD pathway"/>
    <property type="evidence" value="ECO:0007669"/>
    <property type="project" value="TreeGrafter"/>
</dbReference>
<dbReference type="InterPro" id="IPR039752">
    <property type="entry name" value="F-box_only"/>
</dbReference>
<dbReference type="Ensembl" id="ENSCCRT00010054808.1">
    <property type="protein sequence ID" value="ENSCCRP00010049998.1"/>
    <property type="gene ID" value="ENSCCRG00010021150.1"/>
</dbReference>
<dbReference type="Proteomes" id="UP000694427">
    <property type="component" value="Unplaced"/>
</dbReference>
<dbReference type="GO" id="GO:0031146">
    <property type="term" value="P:SCF-dependent proteasomal ubiquitin-dependent protein catabolic process"/>
    <property type="evidence" value="ECO:0007669"/>
    <property type="project" value="TreeGrafter"/>
</dbReference>
<dbReference type="SMART" id="SM01198">
    <property type="entry name" value="FBA"/>
    <property type="match status" value="1"/>
</dbReference>
<dbReference type="GO" id="GO:0061630">
    <property type="term" value="F:ubiquitin protein ligase activity"/>
    <property type="evidence" value="ECO:0007669"/>
    <property type="project" value="TreeGrafter"/>
</dbReference>
<evidence type="ECO:0000313" key="2">
    <source>
        <dbReference type="Ensembl" id="ENSCCRP00010049998.1"/>
    </source>
</evidence>
<reference evidence="2" key="1">
    <citation type="submission" date="2025-08" db="UniProtKB">
        <authorList>
            <consortium name="Ensembl"/>
        </authorList>
    </citation>
    <scope>IDENTIFICATION</scope>
</reference>
<dbReference type="SUPFAM" id="SSF49785">
    <property type="entry name" value="Galactose-binding domain-like"/>
    <property type="match status" value="1"/>
</dbReference>
<evidence type="ECO:0000313" key="3">
    <source>
        <dbReference type="Proteomes" id="UP000694427"/>
    </source>
</evidence>
<name>A0A8C1KPX5_CYPCA</name>
<dbReference type="PANTHER" id="PTHR12125:SF12">
    <property type="entry name" value="F-BOX ONLY PROTEIN 6"/>
    <property type="match status" value="1"/>
</dbReference>
<dbReference type="AlphaFoldDB" id="A0A8C1KPX5"/>
<sequence>MFQTTPFFMGHKLLYLFELGRYSKLSWGKYISASVLSSFFLCQWSGLQADVLPAVAEEILLNLPELVDSAAHWRERIQPHNTSRPPGNWLLIPEQKVDNCWAAHENRRKFLDNKVTKCFVPSYVLRLKQQLIDLKKEGYSAAFMDQLQPQTLISYTVHFDCGSEYQISVKLLDQKKNPISFFQPEKSKLNCLCSALFQMTHVFKDYEPGVRFIHFTCGGKDRLDMYIIFYIIQASARLWISQS</sequence>
<dbReference type="InterPro" id="IPR008979">
    <property type="entry name" value="Galactose-bd-like_sf"/>
</dbReference>
<feature type="domain" description="FBA" evidence="1">
    <location>
        <begin position="60"/>
        <end position="242"/>
    </location>
</feature>
<evidence type="ECO:0000259" key="1">
    <source>
        <dbReference type="PROSITE" id="PS51114"/>
    </source>
</evidence>
<dbReference type="InterPro" id="IPR007397">
    <property type="entry name" value="F-box-assoc_dom"/>
</dbReference>
<dbReference type="Gene3D" id="2.60.120.260">
    <property type="entry name" value="Galactose-binding domain-like"/>
    <property type="match status" value="1"/>
</dbReference>
<accession>A0A8C1KPX5</accession>
<dbReference type="GO" id="GO:0019005">
    <property type="term" value="C:SCF ubiquitin ligase complex"/>
    <property type="evidence" value="ECO:0007669"/>
    <property type="project" value="TreeGrafter"/>
</dbReference>
<dbReference type="PROSITE" id="PS51114">
    <property type="entry name" value="FBA"/>
    <property type="match status" value="1"/>
</dbReference>